<sequence length="372" mass="43077">MKKLTGIIKFKKDDNNNDYAYVSSDGIEYSFKRKYNEEIWAKIDVGSEISFEPCPLKNGKFCAINIQLLNEPVSVSDVNQTISPSDNETEKRLVGIIKFKSKDDSKDGYAYILSNEKQYLFKRQYNQEIWSSIDIGTAVSFELYPLKNGKFCAVDIQLIDNKNVQVVQNESSTINKSEKITEPQEYSSVEKWVNAHGKFYDNWLSQLINSIYNLPQDYIDYADFEDMTFALLKLLGIHEISQFSRNDQRGKADGFFRIGNFAVMYDCTLENDFYLKKKDQIENYLNKLNQKSQLTLSIIKSDGSESNKTIQISNLKKQVWIITRGKTQELEEFEGIKVKEISIDSLLKIFSNRLNSKDYNEDRLLSDLMLIS</sequence>
<name>A0A379C8M3_9PAST</name>
<proteinExistence type="predicted"/>
<reference evidence="1 2" key="1">
    <citation type="submission" date="2018-06" db="EMBL/GenBank/DDBJ databases">
        <authorList>
            <consortium name="Pathogen Informatics"/>
            <person name="Doyle S."/>
        </authorList>
    </citation>
    <scope>NUCLEOTIDE SEQUENCE [LARGE SCALE GENOMIC DNA]</scope>
    <source>
        <strain evidence="1 2">NCTC12872</strain>
    </source>
</reference>
<gene>
    <name evidence="1" type="ORF">NCTC12872_00535</name>
</gene>
<protein>
    <submittedName>
        <fullName evidence="1">Uncharacterized protein</fullName>
    </submittedName>
</protein>
<keyword evidence="2" id="KW-1185">Reference proteome</keyword>
<evidence type="ECO:0000313" key="1">
    <source>
        <dbReference type="EMBL" id="SUB58571.1"/>
    </source>
</evidence>
<dbReference type="EMBL" id="UGTA01000001">
    <property type="protein sequence ID" value="SUB58571.1"/>
    <property type="molecule type" value="Genomic_DNA"/>
</dbReference>
<dbReference type="Proteomes" id="UP000255417">
    <property type="component" value="Unassembled WGS sequence"/>
</dbReference>
<dbReference type="RefSeq" id="WP_115315089.1">
    <property type="nucleotide sequence ID" value="NZ_LWIF01000001.1"/>
</dbReference>
<organism evidence="1 2">
    <name type="scientific">Phocoenobacter uteri</name>
    <dbReference type="NCBI Taxonomy" id="146806"/>
    <lineage>
        <taxon>Bacteria</taxon>
        <taxon>Pseudomonadati</taxon>
        <taxon>Pseudomonadota</taxon>
        <taxon>Gammaproteobacteria</taxon>
        <taxon>Pasteurellales</taxon>
        <taxon>Pasteurellaceae</taxon>
        <taxon>Phocoenobacter</taxon>
    </lineage>
</organism>
<evidence type="ECO:0000313" key="2">
    <source>
        <dbReference type="Proteomes" id="UP000255417"/>
    </source>
</evidence>
<dbReference type="AlphaFoldDB" id="A0A379C8M3"/>
<accession>A0A379C8M3</accession>
<dbReference type="OrthoDB" id="5677617at2"/>